<dbReference type="RefSeq" id="WP_163915823.1">
    <property type="nucleotide sequence ID" value="NZ_JAAGWD010000006.1"/>
</dbReference>
<protein>
    <submittedName>
        <fullName evidence="1">SDR family oxidoreductase</fullName>
    </submittedName>
</protein>
<dbReference type="GO" id="GO:0005737">
    <property type="term" value="C:cytoplasm"/>
    <property type="evidence" value="ECO:0007669"/>
    <property type="project" value="TreeGrafter"/>
</dbReference>
<dbReference type="EMBL" id="JAAGWD010000006">
    <property type="protein sequence ID" value="NEM98940.1"/>
    <property type="molecule type" value="Genomic_DNA"/>
</dbReference>
<organism evidence="1 2">
    <name type="scientific">Pontibacter burrus</name>
    <dbReference type="NCBI Taxonomy" id="2704466"/>
    <lineage>
        <taxon>Bacteria</taxon>
        <taxon>Pseudomonadati</taxon>
        <taxon>Bacteroidota</taxon>
        <taxon>Cytophagia</taxon>
        <taxon>Cytophagales</taxon>
        <taxon>Hymenobacteraceae</taxon>
        <taxon>Pontibacter</taxon>
    </lineage>
</organism>
<dbReference type="CDD" id="cd05266">
    <property type="entry name" value="SDR_a4"/>
    <property type="match status" value="1"/>
</dbReference>
<dbReference type="PANTHER" id="PTHR48079:SF6">
    <property type="entry name" value="NAD(P)-BINDING DOMAIN-CONTAINING PROTEIN-RELATED"/>
    <property type="match status" value="1"/>
</dbReference>
<dbReference type="AlphaFoldDB" id="A0A6B3LZ69"/>
<dbReference type="Gene3D" id="3.40.50.720">
    <property type="entry name" value="NAD(P)-binding Rossmann-like Domain"/>
    <property type="match status" value="1"/>
</dbReference>
<evidence type="ECO:0000313" key="2">
    <source>
        <dbReference type="Proteomes" id="UP000474777"/>
    </source>
</evidence>
<dbReference type="SUPFAM" id="SSF51735">
    <property type="entry name" value="NAD(P)-binding Rossmann-fold domains"/>
    <property type="match status" value="1"/>
</dbReference>
<name>A0A6B3LZ69_9BACT</name>
<gene>
    <name evidence="1" type="ORF">GXP69_14650</name>
</gene>
<evidence type="ECO:0000313" key="1">
    <source>
        <dbReference type="EMBL" id="NEM98940.1"/>
    </source>
</evidence>
<dbReference type="Proteomes" id="UP000474777">
    <property type="component" value="Unassembled WGS sequence"/>
</dbReference>
<dbReference type="GO" id="GO:0004029">
    <property type="term" value="F:aldehyde dehydrogenase (NAD+) activity"/>
    <property type="evidence" value="ECO:0007669"/>
    <property type="project" value="TreeGrafter"/>
</dbReference>
<comment type="caution">
    <text evidence="1">The sequence shown here is derived from an EMBL/GenBank/DDBJ whole genome shotgun (WGS) entry which is preliminary data.</text>
</comment>
<reference evidence="1 2" key="1">
    <citation type="submission" date="2020-02" db="EMBL/GenBank/DDBJ databases">
        <authorList>
            <person name="Kim M.K."/>
        </authorList>
    </citation>
    <scope>NUCLEOTIDE SEQUENCE [LARGE SCALE GENOMIC DNA]</scope>
    <source>
        <strain evidence="1 2">BT327</strain>
    </source>
</reference>
<dbReference type="PANTHER" id="PTHR48079">
    <property type="entry name" value="PROTEIN YEEZ"/>
    <property type="match status" value="1"/>
</dbReference>
<dbReference type="InterPro" id="IPR051783">
    <property type="entry name" value="NAD(P)-dependent_oxidoreduct"/>
</dbReference>
<proteinExistence type="predicted"/>
<keyword evidence="2" id="KW-1185">Reference proteome</keyword>
<sequence length="275" mass="31018">MHEKANISIIGCGWLGLPVAEVLVSMGKKVNGSTTSPQKLGLLAQKGIKPYLIDLQSDELDEATLSDFLETDVLLINIPPRLRSDGGSSYLNQLQRLRKAMLDTPVRKVLFASSTSVYNDLNKIVTEEDDQLTKDTDPGYSLLQAERMFMEREEWLTTIVRFAGLVGEDRSPGRFMAGKQDVPNGDAPVNLIHRNDCITILNRILEQEKWGTIYNACSDEHPMRKDFYPAAAIALGLQPPTFKEMEETHFKIISNQKLKDELSYVFKHPDPMLFF</sequence>
<accession>A0A6B3LZ69</accession>
<dbReference type="InterPro" id="IPR036291">
    <property type="entry name" value="NAD(P)-bd_dom_sf"/>
</dbReference>